<sequence length="171" mass="19333">MLTVVRYREGTLSYNEVIVGSVVRRGGRVGVWVHAIWVDSPESLWGGRRIWGLPKQLATFAWRDRGLVMEAEAGQRIDIRFEGNPRWSARVPFVAPAFGMLGGKLQFFHGIGHGRLRMVRLQPSEWPAELPRLREGTGAVPAMWLNDFHMVVRAPKELPYVMSENQASGRA</sequence>
<keyword evidence="2" id="KW-1185">Reference proteome</keyword>
<dbReference type="SUPFAM" id="SSF160104">
    <property type="entry name" value="Acetoacetate decarboxylase-like"/>
    <property type="match status" value="1"/>
</dbReference>
<dbReference type="GO" id="GO:0016829">
    <property type="term" value="F:lyase activity"/>
    <property type="evidence" value="ECO:0007669"/>
    <property type="project" value="InterPro"/>
</dbReference>
<evidence type="ECO:0008006" key="3">
    <source>
        <dbReference type="Google" id="ProtNLM"/>
    </source>
</evidence>
<organism evidence="1 2">
    <name type="scientific">Kutzneria kofuensis</name>
    <dbReference type="NCBI Taxonomy" id="103725"/>
    <lineage>
        <taxon>Bacteria</taxon>
        <taxon>Bacillati</taxon>
        <taxon>Actinomycetota</taxon>
        <taxon>Actinomycetes</taxon>
        <taxon>Pseudonocardiales</taxon>
        <taxon>Pseudonocardiaceae</taxon>
        <taxon>Kutzneria</taxon>
    </lineage>
</organism>
<gene>
    <name evidence="1" type="ORF">BJ998_008217</name>
</gene>
<dbReference type="Proteomes" id="UP000585638">
    <property type="component" value="Unassembled WGS sequence"/>
</dbReference>
<dbReference type="Gene3D" id="2.40.400.10">
    <property type="entry name" value="Acetoacetate decarboxylase-like"/>
    <property type="match status" value="1"/>
</dbReference>
<dbReference type="RefSeq" id="WP_184869438.1">
    <property type="nucleotide sequence ID" value="NZ_BAAAWY010000095.1"/>
</dbReference>
<proteinExistence type="predicted"/>
<dbReference type="InterPro" id="IPR023375">
    <property type="entry name" value="ADC_dom_sf"/>
</dbReference>
<evidence type="ECO:0000313" key="1">
    <source>
        <dbReference type="EMBL" id="MBB5896958.1"/>
    </source>
</evidence>
<accession>A0A7W9KR76</accession>
<comment type="caution">
    <text evidence="1">The sequence shown here is derived from an EMBL/GenBank/DDBJ whole genome shotgun (WGS) entry which is preliminary data.</text>
</comment>
<dbReference type="InterPro" id="IPR010451">
    <property type="entry name" value="Acetoacetate_decarboxylase"/>
</dbReference>
<name>A0A7W9KR76_9PSEU</name>
<protein>
    <recommendedName>
        <fullName evidence="3">Acetoacetate decarboxylase</fullName>
    </recommendedName>
</protein>
<reference evidence="1 2" key="1">
    <citation type="submission" date="2020-08" db="EMBL/GenBank/DDBJ databases">
        <title>Sequencing the genomes of 1000 actinobacteria strains.</title>
        <authorList>
            <person name="Klenk H.-P."/>
        </authorList>
    </citation>
    <scope>NUCLEOTIDE SEQUENCE [LARGE SCALE GENOMIC DNA]</scope>
    <source>
        <strain evidence="1 2">DSM 43851</strain>
    </source>
</reference>
<dbReference type="AlphaFoldDB" id="A0A7W9KR76"/>
<dbReference type="Pfam" id="PF06314">
    <property type="entry name" value="ADC"/>
    <property type="match status" value="1"/>
</dbReference>
<dbReference type="EMBL" id="JACHIR010000002">
    <property type="protein sequence ID" value="MBB5896958.1"/>
    <property type="molecule type" value="Genomic_DNA"/>
</dbReference>
<evidence type="ECO:0000313" key="2">
    <source>
        <dbReference type="Proteomes" id="UP000585638"/>
    </source>
</evidence>